<dbReference type="PROSITE" id="PS50851">
    <property type="entry name" value="CHEW"/>
    <property type="match status" value="1"/>
</dbReference>
<dbReference type="PANTHER" id="PTHR22617">
    <property type="entry name" value="CHEMOTAXIS SENSOR HISTIDINE KINASE-RELATED"/>
    <property type="match status" value="1"/>
</dbReference>
<dbReference type="RefSeq" id="WP_062845429.1">
    <property type="nucleotide sequence ID" value="NZ_CP014945.1"/>
</dbReference>
<dbReference type="GeneID" id="33060358"/>
<sequence>MASKGFIELLRLADLARARKSGRRGGQEYDWQGVVFEIGGQRLVAPMGQVSEVLAMPEYTSLPLVKPWMLGIANIRGRLLPITDLSQFLQVPSRLAQMSQRKVMVIDHGDFFSGLLVDQVIGIEQFTQDQYRAEAIESSSPFAPYNHGKFFKNEQDWYVFMPSLLAQDPQYADAAI</sequence>
<dbReference type="PANTHER" id="PTHR22617:SF43">
    <property type="entry name" value="PROTEIN PILI"/>
    <property type="match status" value="1"/>
</dbReference>
<protein>
    <submittedName>
        <fullName evidence="2">Type IV pili signal transduction protein PilI</fullName>
    </submittedName>
</protein>
<dbReference type="InterPro" id="IPR036061">
    <property type="entry name" value="CheW-like_dom_sf"/>
</dbReference>
<dbReference type="EMBL" id="CP014945">
    <property type="protein sequence ID" value="AMT97916.1"/>
    <property type="molecule type" value="Genomic_DNA"/>
</dbReference>
<dbReference type="Gene3D" id="2.30.30.40">
    <property type="entry name" value="SH3 Domains"/>
    <property type="match status" value="1"/>
</dbReference>
<accession>A0ABM6A0L8</accession>
<evidence type="ECO:0000313" key="3">
    <source>
        <dbReference type="Proteomes" id="UP000076104"/>
    </source>
</evidence>
<gene>
    <name evidence="2" type="ORF">A3K91_2340</name>
</gene>
<dbReference type="SMART" id="SM00260">
    <property type="entry name" value="CheW"/>
    <property type="match status" value="1"/>
</dbReference>
<organism evidence="2 3">
    <name type="scientific">Psychrobacter alimentarius</name>
    <dbReference type="NCBI Taxonomy" id="261164"/>
    <lineage>
        <taxon>Bacteria</taxon>
        <taxon>Pseudomonadati</taxon>
        <taxon>Pseudomonadota</taxon>
        <taxon>Gammaproteobacteria</taxon>
        <taxon>Moraxellales</taxon>
        <taxon>Moraxellaceae</taxon>
        <taxon>Psychrobacter</taxon>
    </lineage>
</organism>
<reference evidence="2 3" key="1">
    <citation type="submission" date="2016-03" db="EMBL/GenBank/DDBJ databases">
        <title>Genome sequencing of Psychrobacter alimentarius PAMC 27889.</title>
        <authorList>
            <person name="Lee J."/>
            <person name="Kim O.-S."/>
        </authorList>
    </citation>
    <scope>NUCLEOTIDE SEQUENCE [LARGE SCALE GENOMIC DNA]</scope>
    <source>
        <strain evidence="2 3">PAMC 27889</strain>
    </source>
</reference>
<dbReference type="Gene3D" id="2.40.50.180">
    <property type="entry name" value="CheA-289, Domain 4"/>
    <property type="match status" value="1"/>
</dbReference>
<evidence type="ECO:0000259" key="1">
    <source>
        <dbReference type="PROSITE" id="PS50851"/>
    </source>
</evidence>
<name>A0ABM6A0L8_9GAMM</name>
<feature type="domain" description="CheW-like" evidence="1">
    <location>
        <begin position="30"/>
        <end position="171"/>
    </location>
</feature>
<keyword evidence="3" id="KW-1185">Reference proteome</keyword>
<dbReference type="Pfam" id="PF01584">
    <property type="entry name" value="CheW"/>
    <property type="match status" value="1"/>
</dbReference>
<evidence type="ECO:0000313" key="2">
    <source>
        <dbReference type="EMBL" id="AMT97916.1"/>
    </source>
</evidence>
<dbReference type="InterPro" id="IPR039315">
    <property type="entry name" value="CheW"/>
</dbReference>
<dbReference type="Proteomes" id="UP000076104">
    <property type="component" value="Chromosome"/>
</dbReference>
<proteinExistence type="predicted"/>
<dbReference type="InterPro" id="IPR002545">
    <property type="entry name" value="CheW-lke_dom"/>
</dbReference>
<dbReference type="SUPFAM" id="SSF50341">
    <property type="entry name" value="CheW-like"/>
    <property type="match status" value="1"/>
</dbReference>